<dbReference type="SUPFAM" id="SSF48371">
    <property type="entry name" value="ARM repeat"/>
    <property type="match status" value="1"/>
</dbReference>
<evidence type="ECO:0000313" key="1">
    <source>
        <dbReference type="EMBL" id="CAG8433725.1"/>
    </source>
</evidence>
<name>A0A9N8V0L8_9GLOM</name>
<sequence length="597" mass="66812">MAEFDKINSLLNQLNLNEEEDNFIENLKLLISGLRKYKNVIIDQNLSPKVIKDEWSKVTKTMEIFANSAKKEKSRDPLGNIGAIELIIEFINLNNQNDTQSYSSVVDFQCFRALANICISNDNNRKKFLDSGGINASLICIRKCKDLETIRGACATLLNAGMNYDIVNTEIVKLDGLVILAHLLEPKSILESHVDNIDLARMTIYYSTRVMLNLVGTEKGKQKIANKQVISSLVHLLSYTSSENAIEDDVDILENVVEILESVAIDNDEIQLILVQDGLFPILLDFLELSKPPNNCEEHITKSYGECKAAILKVIVAITNKNMSPLFNDSVVFHRFLHWLNLGPQRDDLQMCAALSLGNLARTEPLVNVLKTSDNIKVQHAVVGVLKNLSLPVQNKNIIGSLGIIEIASPLLEKDTVQPIQLGIIGIFKHLSNQNGEKLNNSEKPLDLLLKLIQRTDEIAVKSEGTRVLVNLVKNIWNTSINTLRLELNRKEIVQSIVNIIIESKYSILQNEGIIALTLLIMDDSAKVGGALFDILQNNQQKYADELKFNVCLLLENAINLANENESQENNNNNQETANISEELRNAIEKITNLFVI</sequence>
<protein>
    <submittedName>
        <fullName evidence="1">10422_t:CDS:1</fullName>
    </submittedName>
</protein>
<reference evidence="1" key="1">
    <citation type="submission" date="2021-06" db="EMBL/GenBank/DDBJ databases">
        <authorList>
            <person name="Kallberg Y."/>
            <person name="Tangrot J."/>
            <person name="Rosling A."/>
        </authorList>
    </citation>
    <scope>NUCLEOTIDE SEQUENCE</scope>
    <source>
        <strain evidence="1">AZ414A</strain>
    </source>
</reference>
<dbReference type="InterPro" id="IPR016024">
    <property type="entry name" value="ARM-type_fold"/>
</dbReference>
<dbReference type="PANTHER" id="PTHR10957">
    <property type="entry name" value="RAP1 GTPASE-GDP DISSOCIATION STIMULATOR 1"/>
    <property type="match status" value="1"/>
</dbReference>
<dbReference type="EMBL" id="CAJVPK010000018">
    <property type="protein sequence ID" value="CAG8433725.1"/>
    <property type="molecule type" value="Genomic_DNA"/>
</dbReference>
<dbReference type="AlphaFoldDB" id="A0A9N8V0L8"/>
<dbReference type="Gene3D" id="1.25.10.10">
    <property type="entry name" value="Leucine-rich Repeat Variant"/>
    <property type="match status" value="2"/>
</dbReference>
<evidence type="ECO:0000313" key="2">
    <source>
        <dbReference type="Proteomes" id="UP000789706"/>
    </source>
</evidence>
<proteinExistence type="predicted"/>
<dbReference type="Proteomes" id="UP000789706">
    <property type="component" value="Unassembled WGS sequence"/>
</dbReference>
<accession>A0A9N8V0L8</accession>
<comment type="caution">
    <text evidence="1">The sequence shown here is derived from an EMBL/GenBank/DDBJ whole genome shotgun (WGS) entry which is preliminary data.</text>
</comment>
<dbReference type="GO" id="GO:0005085">
    <property type="term" value="F:guanyl-nucleotide exchange factor activity"/>
    <property type="evidence" value="ECO:0007669"/>
    <property type="project" value="InterPro"/>
</dbReference>
<dbReference type="InterPro" id="IPR011989">
    <property type="entry name" value="ARM-like"/>
</dbReference>
<gene>
    <name evidence="1" type="ORF">DEBURN_LOCUS549</name>
</gene>
<dbReference type="InterPro" id="IPR040144">
    <property type="entry name" value="RAP1GDS1"/>
</dbReference>
<keyword evidence="2" id="KW-1185">Reference proteome</keyword>
<organism evidence="1 2">
    <name type="scientific">Diversispora eburnea</name>
    <dbReference type="NCBI Taxonomy" id="1213867"/>
    <lineage>
        <taxon>Eukaryota</taxon>
        <taxon>Fungi</taxon>
        <taxon>Fungi incertae sedis</taxon>
        <taxon>Mucoromycota</taxon>
        <taxon>Glomeromycotina</taxon>
        <taxon>Glomeromycetes</taxon>
        <taxon>Diversisporales</taxon>
        <taxon>Diversisporaceae</taxon>
        <taxon>Diversispora</taxon>
    </lineage>
</organism>
<dbReference type="OrthoDB" id="26149at2759"/>